<evidence type="ECO:0000313" key="3">
    <source>
        <dbReference type="Proteomes" id="UP000579812"/>
    </source>
</evidence>
<evidence type="ECO:0008006" key="4">
    <source>
        <dbReference type="Google" id="ProtNLM"/>
    </source>
</evidence>
<gene>
    <name evidence="2" type="ORF">G5714_002763</name>
</gene>
<dbReference type="PANTHER" id="PTHR16477">
    <property type="entry name" value="COILED-COIL DOMAIN-CONTAINING PROTEIN 106"/>
    <property type="match status" value="1"/>
</dbReference>
<sequence>MENSVKSRKGLRTRAKRNDSVEMDALEKTCVSGTSGVSVAPTAHLADKRKSHELEMCKLRVEWQKEKIDELTKERDYLKEQLVSAQTPQQVVARYKNILRHFSRGGTMSAAFKHVGVDRNTVVVNAPIAELYIAAPDKYKELLKNHSSQVKLSAFATQCAAVIQEDPAVQDTIKAFKASGKLLPLKRK</sequence>
<dbReference type="EMBL" id="JAAMOB010000003">
    <property type="protein sequence ID" value="KAF4115274.1"/>
    <property type="molecule type" value="Genomic_DNA"/>
</dbReference>
<proteinExistence type="predicted"/>
<accession>A0A7J6D8Q3</accession>
<dbReference type="GO" id="GO:0005654">
    <property type="term" value="C:nucleoplasm"/>
    <property type="evidence" value="ECO:0007669"/>
    <property type="project" value="TreeGrafter"/>
</dbReference>
<dbReference type="AlphaFoldDB" id="A0A7J6D8Q3"/>
<comment type="caution">
    <text evidence="2">The sequence shown here is derived from an EMBL/GenBank/DDBJ whole genome shotgun (WGS) entry which is preliminary data.</text>
</comment>
<dbReference type="Pfam" id="PF15794">
    <property type="entry name" value="CCDC106"/>
    <property type="match status" value="1"/>
</dbReference>
<dbReference type="InterPro" id="IPR031591">
    <property type="entry name" value="CCDC106"/>
</dbReference>
<name>A0A7J6D8Q3_9TELE</name>
<evidence type="ECO:0000256" key="1">
    <source>
        <dbReference type="SAM" id="Coils"/>
    </source>
</evidence>
<keyword evidence="3" id="KW-1185">Reference proteome</keyword>
<organism evidence="2 3">
    <name type="scientific">Onychostoma macrolepis</name>
    <dbReference type="NCBI Taxonomy" id="369639"/>
    <lineage>
        <taxon>Eukaryota</taxon>
        <taxon>Metazoa</taxon>
        <taxon>Chordata</taxon>
        <taxon>Craniata</taxon>
        <taxon>Vertebrata</taxon>
        <taxon>Euteleostomi</taxon>
        <taxon>Actinopterygii</taxon>
        <taxon>Neopterygii</taxon>
        <taxon>Teleostei</taxon>
        <taxon>Ostariophysi</taxon>
        <taxon>Cypriniformes</taxon>
        <taxon>Cyprinidae</taxon>
        <taxon>Acrossocheilinae</taxon>
        <taxon>Onychostoma</taxon>
    </lineage>
</organism>
<feature type="coiled-coil region" evidence="1">
    <location>
        <begin position="54"/>
        <end position="81"/>
    </location>
</feature>
<dbReference type="PANTHER" id="PTHR16477:SF5">
    <property type="entry name" value="COILED-COIL DOMAIN-CONTAINING PROTEIN 106-RELATED"/>
    <property type="match status" value="1"/>
</dbReference>
<protein>
    <recommendedName>
        <fullName evidence="4">Coiled-coil domain-containing protein 106</fullName>
    </recommendedName>
</protein>
<evidence type="ECO:0000313" key="2">
    <source>
        <dbReference type="EMBL" id="KAF4115274.1"/>
    </source>
</evidence>
<reference evidence="2 3" key="1">
    <citation type="submission" date="2020-04" db="EMBL/GenBank/DDBJ databases">
        <title>Chromosome-level genome assembly of a cyprinid fish Onychostoma macrolepis by integration of Nanopore Sequencing, Bionano and Hi-C technology.</title>
        <authorList>
            <person name="Wang D."/>
        </authorList>
    </citation>
    <scope>NUCLEOTIDE SEQUENCE [LARGE SCALE GENOMIC DNA]</scope>
    <source>
        <strain evidence="2">SWU-2019</strain>
        <tissue evidence="2">Muscle</tissue>
    </source>
</reference>
<dbReference type="Proteomes" id="UP000579812">
    <property type="component" value="Unassembled WGS sequence"/>
</dbReference>
<keyword evidence="1" id="KW-0175">Coiled coil</keyword>